<evidence type="ECO:0000313" key="6">
    <source>
        <dbReference type="EMBL" id="SDJ00617.1"/>
    </source>
</evidence>
<dbReference type="EMBL" id="LGUG01000004">
    <property type="protein sequence ID" value="KON97360.1"/>
    <property type="molecule type" value="Genomic_DNA"/>
</dbReference>
<evidence type="ECO:0000256" key="2">
    <source>
        <dbReference type="ARBA" id="ARBA00024446"/>
    </source>
</evidence>
<reference evidence="5 7" key="1">
    <citation type="submission" date="2015-07" db="EMBL/GenBank/DDBJ databases">
        <title>Fjat-14205 dsm 2895.</title>
        <authorList>
            <person name="Liu B."/>
            <person name="Wang J."/>
            <person name="Zhu Y."/>
            <person name="Liu G."/>
            <person name="Chen Q."/>
            <person name="Chen Z."/>
            <person name="Lan J."/>
            <person name="Che J."/>
            <person name="Ge C."/>
            <person name="Shi H."/>
            <person name="Pan Z."/>
            <person name="Liu X."/>
        </authorList>
    </citation>
    <scope>NUCLEOTIDE SEQUENCE [LARGE SCALE GENOMIC DNA]</scope>
    <source>
        <strain evidence="5 7">DSM 2895</strain>
    </source>
</reference>
<comment type="similarity">
    <text evidence="3">Belongs to the bacterial microcompartments protein family.</text>
</comment>
<gene>
    <name evidence="5" type="ORF">AF333_19665</name>
    <name evidence="6" type="ORF">SAMN04487909_11098</name>
</gene>
<evidence type="ECO:0000313" key="8">
    <source>
        <dbReference type="Proteomes" id="UP000182836"/>
    </source>
</evidence>
<dbReference type="EMBL" id="FNED01000010">
    <property type="protein sequence ID" value="SDJ00617.1"/>
    <property type="molecule type" value="Genomic_DNA"/>
</dbReference>
<dbReference type="STRING" id="47500.AF333_19665"/>
<evidence type="ECO:0000256" key="1">
    <source>
        <dbReference type="ARBA" id="ARBA00024322"/>
    </source>
</evidence>
<dbReference type="InterPro" id="IPR044872">
    <property type="entry name" value="CcmK/CsoS1_BMC"/>
</dbReference>
<dbReference type="SUPFAM" id="SSF143414">
    <property type="entry name" value="CcmK-like"/>
    <property type="match status" value="1"/>
</dbReference>
<proteinExistence type="inferred from homology"/>
<dbReference type="Gene3D" id="3.30.70.1710">
    <property type="match status" value="1"/>
</dbReference>
<evidence type="ECO:0000313" key="7">
    <source>
        <dbReference type="Proteomes" id="UP000037269"/>
    </source>
</evidence>
<sequence length="86" mass="9091">MEAIGLFETRGLTPAVVSLDTMVKAANARLVDMKIVGSGLVCVIIEGNVSAVKSAIEAGKELYEGNGALISYNVIPRPHSDLARMF</sequence>
<dbReference type="CDD" id="cd07045">
    <property type="entry name" value="BMC_CcmK_like"/>
    <property type="match status" value="1"/>
</dbReference>
<dbReference type="PATRIC" id="fig|47500.12.peg.6108"/>
<dbReference type="Proteomes" id="UP000182836">
    <property type="component" value="Unassembled WGS sequence"/>
</dbReference>
<dbReference type="GO" id="GO:0031469">
    <property type="term" value="C:bacterial microcompartment"/>
    <property type="evidence" value="ECO:0007669"/>
    <property type="project" value="UniProtKB-SubCell"/>
</dbReference>
<dbReference type="PANTHER" id="PTHR33941">
    <property type="entry name" value="PROPANEDIOL UTILIZATION PROTEIN PDUA"/>
    <property type="match status" value="1"/>
</dbReference>
<name>A0A0D1XUK7_ANEMI</name>
<dbReference type="InterPro" id="IPR000249">
    <property type="entry name" value="BMC_dom"/>
</dbReference>
<dbReference type="GeneID" id="42307373"/>
<keyword evidence="2" id="KW-1283">Bacterial microcompartment</keyword>
<dbReference type="Pfam" id="PF00936">
    <property type="entry name" value="BMC"/>
    <property type="match status" value="1"/>
</dbReference>
<dbReference type="InterPro" id="IPR037233">
    <property type="entry name" value="CcmK-like_sf"/>
</dbReference>
<dbReference type="PANTHER" id="PTHR33941:SF11">
    <property type="entry name" value="BACTERIAL MICROCOMPARTMENT SHELL PROTEIN PDUJ"/>
    <property type="match status" value="1"/>
</dbReference>
<dbReference type="AlphaFoldDB" id="A0A0D1XUK7"/>
<comment type="subcellular location">
    <subcellularLocation>
        <location evidence="1">Bacterial microcompartment</location>
    </subcellularLocation>
</comment>
<accession>A0A0D1XUK7</accession>
<reference evidence="6 8" key="2">
    <citation type="submission" date="2016-10" db="EMBL/GenBank/DDBJ databases">
        <authorList>
            <person name="de Groot N.N."/>
        </authorList>
    </citation>
    <scope>NUCLEOTIDE SEQUENCE [LARGE SCALE GENOMIC DNA]</scope>
    <source>
        <strain evidence="6 8">DSM 2895</strain>
    </source>
</reference>
<dbReference type="OrthoDB" id="9812608at2"/>
<evidence type="ECO:0000313" key="5">
    <source>
        <dbReference type="EMBL" id="KON97360.1"/>
    </source>
</evidence>
<protein>
    <submittedName>
        <fullName evidence="6">BMC domain-containing protein</fullName>
    </submittedName>
    <submittedName>
        <fullName evidence="5">Carboxysome structural protein EutM</fullName>
    </submittedName>
</protein>
<dbReference type="Proteomes" id="UP000037269">
    <property type="component" value="Unassembled WGS sequence"/>
</dbReference>
<feature type="domain" description="BMC" evidence="4">
    <location>
        <begin position="3"/>
        <end position="86"/>
    </location>
</feature>
<dbReference type="PROSITE" id="PS51930">
    <property type="entry name" value="BMC_2"/>
    <property type="match status" value="1"/>
</dbReference>
<dbReference type="RefSeq" id="WP_043064758.1">
    <property type="nucleotide sequence ID" value="NZ_BJOA01000051.1"/>
</dbReference>
<dbReference type="InterPro" id="IPR050575">
    <property type="entry name" value="BMC_shell"/>
</dbReference>
<evidence type="ECO:0000256" key="3">
    <source>
        <dbReference type="PROSITE-ProRule" id="PRU01278"/>
    </source>
</evidence>
<keyword evidence="7" id="KW-1185">Reference proteome</keyword>
<evidence type="ECO:0000259" key="4">
    <source>
        <dbReference type="PROSITE" id="PS51930"/>
    </source>
</evidence>
<organism evidence="5 7">
    <name type="scientific">Aneurinibacillus migulanus</name>
    <name type="common">Bacillus migulanus</name>
    <dbReference type="NCBI Taxonomy" id="47500"/>
    <lineage>
        <taxon>Bacteria</taxon>
        <taxon>Bacillati</taxon>
        <taxon>Bacillota</taxon>
        <taxon>Bacilli</taxon>
        <taxon>Bacillales</taxon>
        <taxon>Paenibacillaceae</taxon>
        <taxon>Aneurinibacillus group</taxon>
        <taxon>Aneurinibacillus</taxon>
    </lineage>
</organism>
<dbReference type="SMART" id="SM00877">
    <property type="entry name" value="BMC"/>
    <property type="match status" value="1"/>
</dbReference>